<keyword evidence="3" id="KW-1185">Reference proteome</keyword>
<feature type="region of interest" description="Disordered" evidence="1">
    <location>
        <begin position="35"/>
        <end position="80"/>
    </location>
</feature>
<gene>
    <name evidence="2" type="ORF">VNO80_21747</name>
</gene>
<feature type="compositionally biased region" description="Acidic residues" evidence="1">
    <location>
        <begin position="48"/>
        <end position="57"/>
    </location>
</feature>
<evidence type="ECO:0000256" key="1">
    <source>
        <dbReference type="SAM" id="MobiDB-lite"/>
    </source>
</evidence>
<reference evidence="2 3" key="1">
    <citation type="submission" date="2024-01" db="EMBL/GenBank/DDBJ databases">
        <title>The genomes of 5 underutilized Papilionoideae crops provide insights into root nodulation and disease resistanc.</title>
        <authorList>
            <person name="Jiang F."/>
        </authorList>
    </citation>
    <scope>NUCLEOTIDE SEQUENCE [LARGE SCALE GENOMIC DNA]</scope>
    <source>
        <strain evidence="2">JINMINGXINNONG_FW02</strain>
        <tissue evidence="2">Leaves</tissue>
    </source>
</reference>
<protein>
    <submittedName>
        <fullName evidence="2">Uncharacterized protein</fullName>
    </submittedName>
</protein>
<sequence>MDRIKSKNEKSLCEKSMKLVVNIIKLSSFSIAQKTLGATSTRKAGPESDMDSDEEALVPDQLPTSRRSQQPQSRANPTYVVKSCGSNGSTEHLIYQERVPTDVNPKKEQCVDGLASDYISKIRNKLGRGGV</sequence>
<evidence type="ECO:0000313" key="3">
    <source>
        <dbReference type="Proteomes" id="UP001374584"/>
    </source>
</evidence>
<dbReference type="Proteomes" id="UP001374584">
    <property type="component" value="Unassembled WGS sequence"/>
</dbReference>
<accession>A0AAN9M2Z6</accession>
<name>A0AAN9M2Z6_PHACN</name>
<organism evidence="2 3">
    <name type="scientific">Phaseolus coccineus</name>
    <name type="common">Scarlet runner bean</name>
    <name type="synonym">Phaseolus multiflorus</name>
    <dbReference type="NCBI Taxonomy" id="3886"/>
    <lineage>
        <taxon>Eukaryota</taxon>
        <taxon>Viridiplantae</taxon>
        <taxon>Streptophyta</taxon>
        <taxon>Embryophyta</taxon>
        <taxon>Tracheophyta</taxon>
        <taxon>Spermatophyta</taxon>
        <taxon>Magnoliopsida</taxon>
        <taxon>eudicotyledons</taxon>
        <taxon>Gunneridae</taxon>
        <taxon>Pentapetalae</taxon>
        <taxon>rosids</taxon>
        <taxon>fabids</taxon>
        <taxon>Fabales</taxon>
        <taxon>Fabaceae</taxon>
        <taxon>Papilionoideae</taxon>
        <taxon>50 kb inversion clade</taxon>
        <taxon>NPAAA clade</taxon>
        <taxon>indigoferoid/millettioid clade</taxon>
        <taxon>Phaseoleae</taxon>
        <taxon>Phaseolus</taxon>
    </lineage>
</organism>
<evidence type="ECO:0000313" key="2">
    <source>
        <dbReference type="EMBL" id="KAK7347220.1"/>
    </source>
</evidence>
<dbReference type="AlphaFoldDB" id="A0AAN9M2Z6"/>
<comment type="caution">
    <text evidence="2">The sequence shown here is derived from an EMBL/GenBank/DDBJ whole genome shotgun (WGS) entry which is preliminary data.</text>
</comment>
<proteinExistence type="predicted"/>
<dbReference type="EMBL" id="JAYMYR010000008">
    <property type="protein sequence ID" value="KAK7347220.1"/>
    <property type="molecule type" value="Genomic_DNA"/>
</dbReference>
<feature type="compositionally biased region" description="Polar residues" evidence="1">
    <location>
        <begin position="62"/>
        <end position="76"/>
    </location>
</feature>